<dbReference type="InterPro" id="IPR038089">
    <property type="entry name" value="Med31_sf"/>
</dbReference>
<comment type="subcellular location">
    <subcellularLocation>
        <location evidence="1 7">Nucleus</location>
    </subcellularLocation>
</comment>
<feature type="region of interest" description="Disordered" evidence="8">
    <location>
        <begin position="129"/>
        <end position="163"/>
    </location>
</feature>
<evidence type="ECO:0000256" key="4">
    <source>
        <dbReference type="ARBA" id="ARBA00023159"/>
    </source>
</evidence>
<evidence type="ECO:0000256" key="8">
    <source>
        <dbReference type="SAM" id="MobiDB-lite"/>
    </source>
</evidence>
<name>A0A383VLK3_TETOB</name>
<keyword evidence="4 7" id="KW-0010">Activator</keyword>
<dbReference type="Proteomes" id="UP000256970">
    <property type="component" value="Unassembled WGS sequence"/>
</dbReference>
<evidence type="ECO:0000256" key="3">
    <source>
        <dbReference type="ARBA" id="ARBA00023015"/>
    </source>
</evidence>
<evidence type="ECO:0000256" key="1">
    <source>
        <dbReference type="ARBA" id="ARBA00004123"/>
    </source>
</evidence>
<dbReference type="GO" id="GO:0003712">
    <property type="term" value="F:transcription coregulator activity"/>
    <property type="evidence" value="ECO:0007669"/>
    <property type="project" value="InterPro"/>
</dbReference>
<evidence type="ECO:0000256" key="7">
    <source>
        <dbReference type="RuleBase" id="RU364129"/>
    </source>
</evidence>
<dbReference type="STRING" id="3088.A0A383VLK3"/>
<organism evidence="9 10">
    <name type="scientific">Tetradesmus obliquus</name>
    <name type="common">Green alga</name>
    <name type="synonym">Acutodesmus obliquus</name>
    <dbReference type="NCBI Taxonomy" id="3088"/>
    <lineage>
        <taxon>Eukaryota</taxon>
        <taxon>Viridiplantae</taxon>
        <taxon>Chlorophyta</taxon>
        <taxon>core chlorophytes</taxon>
        <taxon>Chlorophyceae</taxon>
        <taxon>CS clade</taxon>
        <taxon>Sphaeropleales</taxon>
        <taxon>Scenedesmaceae</taxon>
        <taxon>Tetradesmus</taxon>
    </lineage>
</organism>
<protein>
    <recommendedName>
        <fullName evidence="7">Mediator of RNA polymerase II transcription subunit 31</fullName>
    </recommendedName>
</protein>
<dbReference type="EMBL" id="FNXT01000661">
    <property type="protein sequence ID" value="SZX65709.1"/>
    <property type="molecule type" value="Genomic_DNA"/>
</dbReference>
<comment type="subunit">
    <text evidence="7">Component of the Mediator complex.</text>
</comment>
<reference evidence="9 10" key="1">
    <citation type="submission" date="2016-10" db="EMBL/GenBank/DDBJ databases">
        <authorList>
            <person name="Cai Z."/>
        </authorList>
    </citation>
    <scope>NUCLEOTIDE SEQUENCE [LARGE SCALE GENOMIC DNA]</scope>
</reference>
<dbReference type="PANTHER" id="PTHR13186">
    <property type="entry name" value="MEDIATOR OF RNA POLYMERASE II TRANSCRIPTION SUBUNIT 31"/>
    <property type="match status" value="1"/>
</dbReference>
<keyword evidence="10" id="KW-1185">Reference proteome</keyword>
<feature type="compositionally biased region" description="Low complexity" evidence="8">
    <location>
        <begin position="137"/>
        <end position="155"/>
    </location>
</feature>
<dbReference type="Gene3D" id="1.10.10.1340">
    <property type="entry name" value="Mediator of RNA polymerase II, submodule Med31 (Soh1)"/>
    <property type="match status" value="1"/>
</dbReference>
<keyword evidence="6 7" id="KW-0539">Nucleus</keyword>
<proteinExistence type="inferred from homology"/>
<evidence type="ECO:0000313" key="10">
    <source>
        <dbReference type="Proteomes" id="UP000256970"/>
    </source>
</evidence>
<accession>A0A383VLK3</accession>
<keyword evidence="3 7" id="KW-0805">Transcription regulation</keyword>
<evidence type="ECO:0000256" key="6">
    <source>
        <dbReference type="ARBA" id="ARBA00023242"/>
    </source>
</evidence>
<dbReference type="GO" id="GO:0016592">
    <property type="term" value="C:mediator complex"/>
    <property type="evidence" value="ECO:0007669"/>
    <property type="project" value="InterPro"/>
</dbReference>
<dbReference type="FunFam" id="1.10.10.1340:FF:000001">
    <property type="entry name" value="Mediator of RNA polymerase II transcription subunit 31"/>
    <property type="match status" value="1"/>
</dbReference>
<comment type="similarity">
    <text evidence="2 7">Belongs to the Mediator complex subunit 31 family.</text>
</comment>
<gene>
    <name evidence="9" type="ORF">BQ4739_LOCUS6180</name>
</gene>
<dbReference type="Pfam" id="PF05669">
    <property type="entry name" value="Med31"/>
    <property type="match status" value="1"/>
</dbReference>
<dbReference type="InterPro" id="IPR008831">
    <property type="entry name" value="Mediator_Med31"/>
</dbReference>
<keyword evidence="5 7" id="KW-0804">Transcription</keyword>
<comment type="function">
    <text evidence="7">Component of the Mediator complex, a coactivator involved in the regulated transcription of nearly all RNA polymerase II-dependent genes. Mediator functions as a bridge to convey information from gene-specific regulatory proteins to the basal RNA polymerase II transcription machinery. Mediator is recruited to promoters by direct interactions with regulatory proteins and serves as a scaffold for the assembly of a functional preinitiation complex with RNA polymerase II and the general transcription factors.</text>
</comment>
<sequence length="163" mass="18548">MAENPEKLACYQAQTGVVESARFVLELEFIQCLANPHYLNWLAQNKYLEDKAFLNYLKYLEYWRQPQYASYIRFPHCLAMLDLLQSEHFRQAIVSPMVTEELHSQQFFYWAHYRTNRIKEAAAAAHAAGQAKEEAADGTQQADAVAAAAAVPPTEGAHRQPDA</sequence>
<dbReference type="GO" id="GO:0006355">
    <property type="term" value="P:regulation of DNA-templated transcription"/>
    <property type="evidence" value="ECO:0007669"/>
    <property type="project" value="InterPro"/>
</dbReference>
<evidence type="ECO:0000256" key="2">
    <source>
        <dbReference type="ARBA" id="ARBA00006378"/>
    </source>
</evidence>
<evidence type="ECO:0000256" key="5">
    <source>
        <dbReference type="ARBA" id="ARBA00023163"/>
    </source>
</evidence>
<evidence type="ECO:0000313" key="9">
    <source>
        <dbReference type="EMBL" id="SZX65709.1"/>
    </source>
</evidence>
<dbReference type="AlphaFoldDB" id="A0A383VLK3"/>